<dbReference type="SUPFAM" id="SSF52540">
    <property type="entry name" value="P-loop containing nucleoside triphosphate hydrolases"/>
    <property type="match status" value="1"/>
</dbReference>
<protein>
    <submittedName>
        <fullName evidence="1">Broad-specificity NMP kinase</fullName>
    </submittedName>
</protein>
<reference evidence="1 2" key="1">
    <citation type="submission" date="2020-08" db="EMBL/GenBank/DDBJ databases">
        <title>Sequencing the genomes of 1000 actinobacteria strains.</title>
        <authorList>
            <person name="Klenk H.-P."/>
        </authorList>
    </citation>
    <scope>NUCLEOTIDE SEQUENCE [LARGE SCALE GENOMIC DNA]</scope>
    <source>
        <strain evidence="1 2">DSM 43150</strain>
    </source>
</reference>
<dbReference type="InterPro" id="IPR027417">
    <property type="entry name" value="P-loop_NTPase"/>
</dbReference>
<accession>A0A7W7MK99</accession>
<proteinExistence type="predicted"/>
<organism evidence="1 2">
    <name type="scientific">Actinoplanes lobatus</name>
    <dbReference type="NCBI Taxonomy" id="113568"/>
    <lineage>
        <taxon>Bacteria</taxon>
        <taxon>Bacillati</taxon>
        <taxon>Actinomycetota</taxon>
        <taxon>Actinomycetes</taxon>
        <taxon>Micromonosporales</taxon>
        <taxon>Micromonosporaceae</taxon>
        <taxon>Actinoplanes</taxon>
    </lineage>
</organism>
<keyword evidence="1" id="KW-0418">Kinase</keyword>
<dbReference type="EMBL" id="JACHNC010000001">
    <property type="protein sequence ID" value="MBB4753527.1"/>
    <property type="molecule type" value="Genomic_DNA"/>
</dbReference>
<dbReference type="GO" id="GO:0016301">
    <property type="term" value="F:kinase activity"/>
    <property type="evidence" value="ECO:0007669"/>
    <property type="project" value="UniProtKB-KW"/>
</dbReference>
<comment type="caution">
    <text evidence="1">The sequence shown here is derived from an EMBL/GenBank/DDBJ whole genome shotgun (WGS) entry which is preliminary data.</text>
</comment>
<dbReference type="Proteomes" id="UP000590511">
    <property type="component" value="Unassembled WGS sequence"/>
</dbReference>
<keyword evidence="1" id="KW-0808">Transferase</keyword>
<evidence type="ECO:0000313" key="2">
    <source>
        <dbReference type="Proteomes" id="UP000590511"/>
    </source>
</evidence>
<dbReference type="Gene3D" id="3.40.50.300">
    <property type="entry name" value="P-loop containing nucleotide triphosphate hydrolases"/>
    <property type="match status" value="1"/>
</dbReference>
<dbReference type="AlphaFoldDB" id="A0A7W7MK99"/>
<name>A0A7W7MK99_9ACTN</name>
<evidence type="ECO:0000313" key="1">
    <source>
        <dbReference type="EMBL" id="MBB4753527.1"/>
    </source>
</evidence>
<gene>
    <name evidence="1" type="ORF">BJ964_007688</name>
</gene>
<sequence length="37" mass="3985">MVTSVPMFWVGGTPGSGKSTTVRRLACELDLALHPLR</sequence>